<protein>
    <submittedName>
        <fullName evidence="2">G-protein coupled receptors family 1 profile domain-containing protein</fullName>
    </submittedName>
</protein>
<dbReference type="WBParaSite" id="PS1159_v2.g16499.t1">
    <property type="protein sequence ID" value="PS1159_v2.g16499.t1"/>
    <property type="gene ID" value="PS1159_v2.g16499"/>
</dbReference>
<dbReference type="Proteomes" id="UP000887580">
    <property type="component" value="Unplaced"/>
</dbReference>
<accession>A0AC35FE72</accession>
<evidence type="ECO:0000313" key="1">
    <source>
        <dbReference type="Proteomes" id="UP000887580"/>
    </source>
</evidence>
<reference evidence="2" key="1">
    <citation type="submission" date="2022-11" db="UniProtKB">
        <authorList>
            <consortium name="WormBaseParasite"/>
        </authorList>
    </citation>
    <scope>IDENTIFICATION</scope>
</reference>
<name>A0AC35FE72_9BILA</name>
<evidence type="ECO:0000313" key="2">
    <source>
        <dbReference type="WBParaSite" id="PS1159_v2.g16499.t1"/>
    </source>
</evidence>
<organism evidence="1 2">
    <name type="scientific">Panagrolaimus sp. PS1159</name>
    <dbReference type="NCBI Taxonomy" id="55785"/>
    <lineage>
        <taxon>Eukaryota</taxon>
        <taxon>Metazoa</taxon>
        <taxon>Ecdysozoa</taxon>
        <taxon>Nematoda</taxon>
        <taxon>Chromadorea</taxon>
        <taxon>Rhabditida</taxon>
        <taxon>Tylenchina</taxon>
        <taxon>Panagrolaimomorpha</taxon>
        <taxon>Panagrolaimoidea</taxon>
        <taxon>Panagrolaimidae</taxon>
        <taxon>Panagrolaimus</taxon>
    </lineage>
</organism>
<sequence length="411" mass="46738">MVAADASGDVEEIDDWWEENCSIIPPEPLRLILVAYLGTALATVSLLFNLFLFIVLIKSRQHRKTHLLYLILLALIDVFLSASYILLFPVNLFMDYFESEILAEAWWSLLRPMLPLCHIAITSSALLLTAATFERFLTISKIRSQFSTSKRLLISALALFFAAAAKGPMFFEMQVLPNGNCTGVTGYFPSMHEWVYEEPYNTVYKFWFRSIVSTFLPFFLSLNFNIRIIHRLRQQHLGAKLFRFQTSDHRKQIRSATMMLVLVTCTYLACNLLNVVVTAWEFIDQASLMTPEIRPFYTYSSDLVSLLTIVASAARLPIYYFCNARIRHEVNVTLLRICNFTNKKLKLSRENLATIRYFNTGNGYIIYSPTKEAAVAGTEFEDAKCIIGTGFDKIVLTVAMSGGSSKSQSIN</sequence>
<proteinExistence type="predicted"/>